<evidence type="ECO:0000256" key="3">
    <source>
        <dbReference type="ARBA" id="ARBA00012865"/>
    </source>
</evidence>
<reference evidence="9" key="1">
    <citation type="submission" date="2020-10" db="EMBL/GenBank/DDBJ databases">
        <authorList>
            <person name="Gilroy R."/>
        </authorList>
    </citation>
    <scope>NUCLEOTIDE SEQUENCE</scope>
    <source>
        <strain evidence="9">CHK176-6737</strain>
    </source>
</reference>
<dbReference type="InterPro" id="IPR001460">
    <property type="entry name" value="PCN-bd_Tpept"/>
</dbReference>
<evidence type="ECO:0000256" key="1">
    <source>
        <dbReference type="ARBA" id="ARBA00001526"/>
    </source>
</evidence>
<dbReference type="GO" id="GO:0008658">
    <property type="term" value="F:penicillin binding"/>
    <property type="evidence" value="ECO:0007669"/>
    <property type="project" value="InterPro"/>
</dbReference>
<evidence type="ECO:0000256" key="5">
    <source>
        <dbReference type="ARBA" id="ARBA00022801"/>
    </source>
</evidence>
<dbReference type="InterPro" id="IPR012338">
    <property type="entry name" value="Beta-lactam/transpept-like"/>
</dbReference>
<protein>
    <recommendedName>
        <fullName evidence="3">beta-lactamase</fullName>
        <ecNumber evidence="3">3.5.2.6</ecNumber>
    </recommendedName>
</protein>
<feature type="domain" description="Penicillin-binding protein transpeptidase" evidence="8">
    <location>
        <begin position="215"/>
        <end position="518"/>
    </location>
</feature>
<name>A0A9D1SP28_9FIRM</name>
<dbReference type="GO" id="GO:0008800">
    <property type="term" value="F:beta-lactamase activity"/>
    <property type="evidence" value="ECO:0007669"/>
    <property type="project" value="UniProtKB-EC"/>
</dbReference>
<evidence type="ECO:0000313" key="10">
    <source>
        <dbReference type="Proteomes" id="UP000824125"/>
    </source>
</evidence>
<comment type="caution">
    <text evidence="9">The sequence shown here is derived from an EMBL/GenBank/DDBJ whole genome shotgun (WGS) entry which is preliminary data.</text>
</comment>
<reference evidence="9" key="2">
    <citation type="journal article" date="2021" name="PeerJ">
        <title>Extensive microbial diversity within the chicken gut microbiome revealed by metagenomics and culture.</title>
        <authorList>
            <person name="Gilroy R."/>
            <person name="Ravi A."/>
            <person name="Getino M."/>
            <person name="Pursley I."/>
            <person name="Horton D.L."/>
            <person name="Alikhan N.F."/>
            <person name="Baker D."/>
            <person name="Gharbi K."/>
            <person name="Hall N."/>
            <person name="Watson M."/>
            <person name="Adriaenssens E.M."/>
            <person name="Foster-Nyarko E."/>
            <person name="Jarju S."/>
            <person name="Secka A."/>
            <person name="Antonio M."/>
            <person name="Oren A."/>
            <person name="Chaudhuri R.R."/>
            <person name="La Ragione R."/>
            <person name="Hildebrand F."/>
            <person name="Pallen M.J."/>
        </authorList>
    </citation>
    <scope>NUCLEOTIDE SEQUENCE</scope>
    <source>
        <strain evidence="9">CHK176-6737</strain>
    </source>
</reference>
<dbReference type="AlphaFoldDB" id="A0A9D1SP28"/>
<evidence type="ECO:0000256" key="6">
    <source>
        <dbReference type="ARBA" id="ARBA00023251"/>
    </source>
</evidence>
<evidence type="ECO:0000256" key="4">
    <source>
        <dbReference type="ARBA" id="ARBA00022729"/>
    </source>
</evidence>
<sequence>MRCKRTLSFLLCFMLVIVVCIGRVGYVGLSNDFYVSSSYNSYTLLVDKRYPTVYDVRSALLTNASDRYVAVIKPDEKCLAELTKLFDTQEISDITQELKIGYPIVREIDAEKKDVTLEYIKILKCKVHYDTRQLCAHLISGVTGGVESHFSELFSQVSEMSVNYAVDAKGRLLAGDTGTVHNDGYASHRGIGLTVDREIQQIAENAMDTSRIEKGAVVITDVDSGAVRALCSRPNIDLTNVADAQNDFLNRALQAYSVGSVFKIVVACCALENGMDNVRYTCHGKIRVADTDYACQNTKAHGAETLKTALANSCNCYFVNLALKLGEEKLWQTAYSFGFGGETYLGGDWKVSNGVIDDKSLLASDGRLALLGFGQGRLSATPLMFASVVAAVANGGLYYEPYIVDAYVDDDGTRRRTSASAEPQGKRILSQTTAKTMQSYLEYVVTHGTGRAAQSSDGLSAGKTSTAQSGQYENGREILHTWFAGYYPSNDPKYAIVIMDEDGTSGGGDCGPVFRQIVDKLAADQ</sequence>
<dbReference type="EC" id="3.5.2.6" evidence="3"/>
<dbReference type="PANTHER" id="PTHR30627">
    <property type="entry name" value="PEPTIDOGLYCAN D,D-TRANSPEPTIDASE"/>
    <property type="match status" value="1"/>
</dbReference>
<keyword evidence="6" id="KW-0046">Antibiotic resistance</keyword>
<gene>
    <name evidence="9" type="ORF">IAD23_04210</name>
</gene>
<organism evidence="9 10">
    <name type="scientific">Candidatus Scybalenecus merdavium</name>
    <dbReference type="NCBI Taxonomy" id="2840939"/>
    <lineage>
        <taxon>Bacteria</taxon>
        <taxon>Bacillati</taxon>
        <taxon>Bacillota</taxon>
        <taxon>Clostridia</taxon>
        <taxon>Eubacteriales</taxon>
        <taxon>Oscillospiraceae</taxon>
        <taxon>Oscillospiraceae incertae sedis</taxon>
        <taxon>Candidatus Scybalenecus</taxon>
    </lineage>
</organism>
<dbReference type="Pfam" id="PF00905">
    <property type="entry name" value="Transpeptidase"/>
    <property type="match status" value="1"/>
</dbReference>
<dbReference type="SUPFAM" id="SSF56601">
    <property type="entry name" value="beta-lactamase/transpeptidase-like"/>
    <property type="match status" value="1"/>
</dbReference>
<comment type="catalytic activity">
    <reaction evidence="1">
        <text>a beta-lactam + H2O = a substituted beta-amino acid</text>
        <dbReference type="Rhea" id="RHEA:20401"/>
        <dbReference type="ChEBI" id="CHEBI:15377"/>
        <dbReference type="ChEBI" id="CHEBI:35627"/>
        <dbReference type="ChEBI" id="CHEBI:140347"/>
        <dbReference type="EC" id="3.5.2.6"/>
    </reaction>
</comment>
<evidence type="ECO:0000256" key="7">
    <source>
        <dbReference type="SAM" id="MobiDB-lite"/>
    </source>
</evidence>
<dbReference type="EMBL" id="DVNM01000021">
    <property type="protein sequence ID" value="HIU69141.1"/>
    <property type="molecule type" value="Genomic_DNA"/>
</dbReference>
<accession>A0A9D1SP28</accession>
<dbReference type="Proteomes" id="UP000824125">
    <property type="component" value="Unassembled WGS sequence"/>
</dbReference>
<keyword evidence="5" id="KW-0378">Hydrolase</keyword>
<comment type="similarity">
    <text evidence="2">Belongs to the class-D beta-lactamase family.</text>
</comment>
<evidence type="ECO:0000313" key="9">
    <source>
        <dbReference type="EMBL" id="HIU69141.1"/>
    </source>
</evidence>
<dbReference type="PANTHER" id="PTHR30627:SF6">
    <property type="entry name" value="BETA-LACTAMASE YBXI-RELATED"/>
    <property type="match status" value="1"/>
</dbReference>
<evidence type="ECO:0000259" key="8">
    <source>
        <dbReference type="Pfam" id="PF00905"/>
    </source>
</evidence>
<keyword evidence="4" id="KW-0732">Signal</keyword>
<dbReference type="GO" id="GO:0046677">
    <property type="term" value="P:response to antibiotic"/>
    <property type="evidence" value="ECO:0007669"/>
    <property type="project" value="UniProtKB-KW"/>
</dbReference>
<evidence type="ECO:0000256" key="2">
    <source>
        <dbReference type="ARBA" id="ARBA00007898"/>
    </source>
</evidence>
<dbReference type="GO" id="GO:0071555">
    <property type="term" value="P:cell wall organization"/>
    <property type="evidence" value="ECO:0007669"/>
    <property type="project" value="TreeGrafter"/>
</dbReference>
<dbReference type="InterPro" id="IPR050515">
    <property type="entry name" value="Beta-lactam/transpept"/>
</dbReference>
<feature type="region of interest" description="Disordered" evidence="7">
    <location>
        <begin position="452"/>
        <end position="471"/>
    </location>
</feature>
<dbReference type="Gene3D" id="3.40.710.10">
    <property type="entry name" value="DD-peptidase/beta-lactamase superfamily"/>
    <property type="match status" value="1"/>
</dbReference>
<proteinExistence type="inferred from homology"/>
<dbReference type="GO" id="GO:0005886">
    <property type="term" value="C:plasma membrane"/>
    <property type="evidence" value="ECO:0007669"/>
    <property type="project" value="TreeGrafter"/>
</dbReference>